<protein>
    <submittedName>
        <fullName evidence="2">Uncharacterized protein</fullName>
    </submittedName>
</protein>
<evidence type="ECO:0000256" key="1">
    <source>
        <dbReference type="SAM" id="MobiDB-lite"/>
    </source>
</evidence>
<dbReference type="EMBL" id="MCFL01000011">
    <property type="protein sequence ID" value="ORZ37854.1"/>
    <property type="molecule type" value="Genomic_DNA"/>
</dbReference>
<gene>
    <name evidence="2" type="ORF">BCR44DRAFT_1430068</name>
</gene>
<feature type="region of interest" description="Disordered" evidence="1">
    <location>
        <begin position="262"/>
        <end position="293"/>
    </location>
</feature>
<organism evidence="2 3">
    <name type="scientific">Catenaria anguillulae PL171</name>
    <dbReference type="NCBI Taxonomy" id="765915"/>
    <lineage>
        <taxon>Eukaryota</taxon>
        <taxon>Fungi</taxon>
        <taxon>Fungi incertae sedis</taxon>
        <taxon>Blastocladiomycota</taxon>
        <taxon>Blastocladiomycetes</taxon>
        <taxon>Blastocladiales</taxon>
        <taxon>Catenariaceae</taxon>
        <taxon>Catenaria</taxon>
    </lineage>
</organism>
<dbReference type="Proteomes" id="UP000193411">
    <property type="component" value="Unassembled WGS sequence"/>
</dbReference>
<feature type="compositionally biased region" description="Low complexity" evidence="1">
    <location>
        <begin position="266"/>
        <end position="290"/>
    </location>
</feature>
<feature type="compositionally biased region" description="Low complexity" evidence="1">
    <location>
        <begin position="18"/>
        <end position="34"/>
    </location>
</feature>
<proteinExistence type="predicted"/>
<comment type="caution">
    <text evidence="2">The sequence shown here is derived from an EMBL/GenBank/DDBJ whole genome shotgun (WGS) entry which is preliminary data.</text>
</comment>
<evidence type="ECO:0000313" key="3">
    <source>
        <dbReference type="Proteomes" id="UP000193411"/>
    </source>
</evidence>
<feature type="region of interest" description="Disordered" evidence="1">
    <location>
        <begin position="1"/>
        <end position="34"/>
    </location>
</feature>
<accession>A0A1Y2HV75</accession>
<sequence>MSGPIPDTTATAEPAAGHSNTQSQSQTQAQAHTDTSTNLKMTVVAQDHPSAAVDAAAATADHDQATNRFPSTVPFPPQTPVMHHPSAPYAAAAPGHHINLDDHDTAAMDIDHQTPRANLAHQQTEDPDQVMFHASGGVNHNHNHNGAAAGAFDPASNNDLEDDQQIPIFLSTPVQTQESGDMIERIQEENSRLRMQITRAYRQFEDIKAIRTTEAEAALRDHRELANARYEVSEARRLELEQLKTVYESRILDLERELSHFRNARAPQHPTTTTSSSTASASGPHAPTAPDTETDPAALALLKMSEHLTGLYLQMARPGVINCAQYPMDVPDGMDPEALTFAFQLIELPPDAAAADAGAQSGADNDEGLPVKYRYKPVRVPEHMANVFKAETEVEQEVLGKFYSRMMLDLVPADE</sequence>
<evidence type="ECO:0000313" key="2">
    <source>
        <dbReference type="EMBL" id="ORZ37854.1"/>
    </source>
</evidence>
<keyword evidence="3" id="KW-1185">Reference proteome</keyword>
<name>A0A1Y2HV75_9FUNG</name>
<reference evidence="2 3" key="1">
    <citation type="submission" date="2016-07" db="EMBL/GenBank/DDBJ databases">
        <title>Pervasive Adenine N6-methylation of Active Genes in Fungi.</title>
        <authorList>
            <consortium name="DOE Joint Genome Institute"/>
            <person name="Mondo S.J."/>
            <person name="Dannebaum R.O."/>
            <person name="Kuo R.C."/>
            <person name="Labutti K."/>
            <person name="Haridas S."/>
            <person name="Kuo A."/>
            <person name="Salamov A."/>
            <person name="Ahrendt S.R."/>
            <person name="Lipzen A."/>
            <person name="Sullivan W."/>
            <person name="Andreopoulos W.B."/>
            <person name="Clum A."/>
            <person name="Lindquist E."/>
            <person name="Daum C."/>
            <person name="Ramamoorthy G.K."/>
            <person name="Gryganskyi A."/>
            <person name="Culley D."/>
            <person name="Magnuson J.K."/>
            <person name="James T.Y."/>
            <person name="O'Malley M.A."/>
            <person name="Stajich J.E."/>
            <person name="Spatafora J.W."/>
            <person name="Visel A."/>
            <person name="Grigoriev I.V."/>
        </authorList>
    </citation>
    <scope>NUCLEOTIDE SEQUENCE [LARGE SCALE GENOMIC DNA]</scope>
    <source>
        <strain evidence="2 3">PL171</strain>
    </source>
</reference>
<dbReference type="AlphaFoldDB" id="A0A1Y2HV75"/>